<sequence>MAEIRPQRLKKVMIRLISFLVSLLLGQTAAAQSKKAYFFKESQYCRYDVIADKMDAGYPKLIKNLWPGLWSDTIDAAFNWGNGKVYFFKGKHYIRYDLKTDKSDPGYPKLIRDLWPGLWSDTIDAAINWGNGKVYFFKGKHYIRYDLKADKSDPGYPKLIKGFWPGLWSDTIDAAVNWGNGKVYFFKGKHYIRYDLLSDTTDPGYPKIIEQFWPKLWHKDLNAALNWEHLPQTNQSNLILRRKMLKTAVVEFNVHGEVGMKDAGIILAEWMTAALERTGGFEVYERIAIDKIIEELKFAETSYVDENSIAKFGKLRGVNTLVTGSIQKFGDTVSVTVKLIETESGKIIDTAEIKSDDINKIPFAMKKLAIDLSRED</sequence>
<evidence type="ECO:0000256" key="2">
    <source>
        <dbReference type="ARBA" id="ARBA00022525"/>
    </source>
</evidence>
<dbReference type="InterPro" id="IPR018487">
    <property type="entry name" value="Hemopexin-like_repeat"/>
</dbReference>
<keyword evidence="8" id="KW-1185">Reference proteome</keyword>
<comment type="caution">
    <text evidence="7">The sequence shown here is derived from an EMBL/GenBank/DDBJ whole genome shotgun (WGS) entry which is preliminary data.</text>
</comment>
<dbReference type="Gene3D" id="2.110.10.10">
    <property type="entry name" value="Hemopexin-like domain"/>
    <property type="match status" value="4"/>
</dbReference>
<dbReference type="InterPro" id="IPR005534">
    <property type="entry name" value="Curli_assmbl/transp-comp_CsgG"/>
</dbReference>
<evidence type="ECO:0000256" key="3">
    <source>
        <dbReference type="ARBA" id="ARBA00022729"/>
    </source>
</evidence>
<gene>
    <name evidence="7" type="ORF">ACFL27_05545</name>
</gene>
<dbReference type="InterPro" id="IPR036375">
    <property type="entry name" value="Hemopexin-like_dom_sf"/>
</dbReference>
<evidence type="ECO:0000256" key="4">
    <source>
        <dbReference type="ARBA" id="ARBA00022737"/>
    </source>
</evidence>
<dbReference type="Pfam" id="PF00045">
    <property type="entry name" value="Hemopexin"/>
    <property type="match status" value="4"/>
</dbReference>
<dbReference type="Gene3D" id="3.40.50.10610">
    <property type="entry name" value="ABC-type transport auxiliary lipoprotein component"/>
    <property type="match status" value="1"/>
</dbReference>
<dbReference type="Pfam" id="PF03783">
    <property type="entry name" value="CsgG"/>
    <property type="match status" value="1"/>
</dbReference>
<comment type="subcellular location">
    <subcellularLocation>
        <location evidence="1">Secreted</location>
    </subcellularLocation>
</comment>
<dbReference type="PANTHER" id="PTHR22917">
    <property type="entry name" value="HEMOPEXIN DOMAIN-CONTAINING PROTEIN"/>
    <property type="match status" value="1"/>
</dbReference>
<keyword evidence="5" id="KW-0325">Glycoprotein</keyword>
<dbReference type="PANTHER" id="PTHR22917:SF6">
    <property type="entry name" value="EG:8D8.2 PROTEIN-RELATED"/>
    <property type="match status" value="1"/>
</dbReference>
<evidence type="ECO:0000256" key="1">
    <source>
        <dbReference type="ARBA" id="ARBA00004613"/>
    </source>
</evidence>
<dbReference type="InterPro" id="IPR051298">
    <property type="entry name" value="Heme_transport/Cell_adhesion"/>
</dbReference>
<evidence type="ECO:0000256" key="6">
    <source>
        <dbReference type="SAM" id="SignalP"/>
    </source>
</evidence>
<name>A0ABV6YTY2_UNCC1</name>
<feature type="signal peptide" evidence="6">
    <location>
        <begin position="1"/>
        <end position="31"/>
    </location>
</feature>
<organism evidence="7 8">
    <name type="scientific">candidate division CSSED10-310 bacterium</name>
    <dbReference type="NCBI Taxonomy" id="2855610"/>
    <lineage>
        <taxon>Bacteria</taxon>
        <taxon>Bacteria division CSSED10-310</taxon>
    </lineage>
</organism>
<reference evidence="7 8" key="1">
    <citation type="submission" date="2024-09" db="EMBL/GenBank/DDBJ databases">
        <title>Laminarin stimulates single cell rates of sulfate reduction while oxygen inhibits transcriptomic activity in coastal marine sediment.</title>
        <authorList>
            <person name="Lindsay M."/>
            <person name="Orcutt B."/>
            <person name="Emerson D."/>
            <person name="Stepanauskas R."/>
            <person name="D'Angelo T."/>
        </authorList>
    </citation>
    <scope>NUCLEOTIDE SEQUENCE [LARGE SCALE GENOMIC DNA]</scope>
    <source>
        <strain evidence="7">SAG AM-311-K15</strain>
    </source>
</reference>
<evidence type="ECO:0000256" key="5">
    <source>
        <dbReference type="ARBA" id="ARBA00023180"/>
    </source>
</evidence>
<dbReference type="EMBL" id="JBHPBY010000051">
    <property type="protein sequence ID" value="MFC1849656.1"/>
    <property type="molecule type" value="Genomic_DNA"/>
</dbReference>
<accession>A0ABV6YTY2</accession>
<keyword evidence="4" id="KW-0677">Repeat</keyword>
<evidence type="ECO:0000313" key="7">
    <source>
        <dbReference type="EMBL" id="MFC1849656.1"/>
    </source>
</evidence>
<dbReference type="CDD" id="cd00094">
    <property type="entry name" value="HX"/>
    <property type="match status" value="1"/>
</dbReference>
<keyword evidence="2" id="KW-0964">Secreted</keyword>
<evidence type="ECO:0000313" key="8">
    <source>
        <dbReference type="Proteomes" id="UP001594351"/>
    </source>
</evidence>
<keyword evidence="3 6" id="KW-0732">Signal</keyword>
<dbReference type="SMART" id="SM00120">
    <property type="entry name" value="HX"/>
    <property type="match status" value="4"/>
</dbReference>
<dbReference type="InterPro" id="IPR000585">
    <property type="entry name" value="Hemopexin-like_dom"/>
</dbReference>
<dbReference type="SUPFAM" id="SSF50923">
    <property type="entry name" value="Hemopexin-like domain"/>
    <property type="match status" value="2"/>
</dbReference>
<dbReference type="Proteomes" id="UP001594351">
    <property type="component" value="Unassembled WGS sequence"/>
</dbReference>
<feature type="chain" id="PRO_5046791062" evidence="6">
    <location>
        <begin position="32"/>
        <end position="376"/>
    </location>
</feature>
<dbReference type="PROSITE" id="PS51642">
    <property type="entry name" value="HEMOPEXIN_2"/>
    <property type="match status" value="4"/>
</dbReference>
<proteinExistence type="predicted"/>
<protein>
    <submittedName>
        <fullName evidence="7">Hemopexin repeat-containing protein</fullName>
    </submittedName>
</protein>